<dbReference type="Proteomes" id="UP000432350">
    <property type="component" value="Unassembled WGS sequence"/>
</dbReference>
<dbReference type="EMBL" id="CABWMV010000025">
    <property type="protein sequence ID" value="VXD03596.1"/>
    <property type="molecule type" value="Genomic_DNA"/>
</dbReference>
<proteinExistence type="predicted"/>
<organism evidence="1 2">
    <name type="scientific">Sphingobacterium multivorum</name>
    <dbReference type="NCBI Taxonomy" id="28454"/>
    <lineage>
        <taxon>Bacteria</taxon>
        <taxon>Pseudomonadati</taxon>
        <taxon>Bacteroidota</taxon>
        <taxon>Sphingobacteriia</taxon>
        <taxon>Sphingobacteriales</taxon>
        <taxon>Sphingobacteriaceae</taxon>
        <taxon>Sphingobacterium</taxon>
    </lineage>
</organism>
<reference evidence="1 2" key="1">
    <citation type="submission" date="2019-10" db="EMBL/GenBank/DDBJ databases">
        <authorList>
            <person name="Karimi E."/>
        </authorList>
    </citation>
    <scope>NUCLEOTIDE SEQUENCE [LARGE SCALE GENOMIC DNA]</scope>
    <source>
        <strain evidence="1">Sphingobacterium sp. 8BC</strain>
    </source>
</reference>
<protein>
    <submittedName>
        <fullName evidence="1">Uncharacterized protein</fullName>
    </submittedName>
</protein>
<evidence type="ECO:0000313" key="1">
    <source>
        <dbReference type="EMBL" id="VXD03596.1"/>
    </source>
</evidence>
<sequence length="52" mass="5841">MVGIKLHLGVALIDIIYNIFGQILIDRGLKPTIFRTWKGKNPQILTNLLPIA</sequence>
<name>A0A654DE89_SPHMU</name>
<dbReference type="AlphaFoldDB" id="A0A654DE89"/>
<gene>
    <name evidence="1" type="ORF">SPHINGO8BC_60054</name>
</gene>
<evidence type="ECO:0000313" key="2">
    <source>
        <dbReference type="Proteomes" id="UP000432350"/>
    </source>
</evidence>
<accession>A0A654DE89</accession>